<evidence type="ECO:0000313" key="2">
    <source>
        <dbReference type="EMBL" id="EEC12843.1"/>
    </source>
</evidence>
<proteinExistence type="predicted"/>
<feature type="compositionally biased region" description="Basic and acidic residues" evidence="1">
    <location>
        <begin position="41"/>
        <end position="64"/>
    </location>
</feature>
<dbReference type="EMBL" id="ABJB010268952">
    <property type="status" value="NOT_ANNOTATED_CDS"/>
    <property type="molecule type" value="Genomic_DNA"/>
</dbReference>
<organism>
    <name type="scientific">Ixodes scapularis</name>
    <name type="common">Black-legged tick</name>
    <name type="synonym">Deer tick</name>
    <dbReference type="NCBI Taxonomy" id="6945"/>
    <lineage>
        <taxon>Eukaryota</taxon>
        <taxon>Metazoa</taxon>
        <taxon>Ecdysozoa</taxon>
        <taxon>Arthropoda</taxon>
        <taxon>Chelicerata</taxon>
        <taxon>Arachnida</taxon>
        <taxon>Acari</taxon>
        <taxon>Parasitiformes</taxon>
        <taxon>Ixodida</taxon>
        <taxon>Ixodoidea</taxon>
        <taxon>Ixodidae</taxon>
        <taxon>Ixodinae</taxon>
        <taxon>Ixodes</taxon>
    </lineage>
</organism>
<dbReference type="InParanoid" id="B7Q1X1"/>
<dbReference type="VEuPathDB" id="VectorBase:ISCW008734"/>
<gene>
    <name evidence="2" type="ORF">IscW_ISCW008734</name>
</gene>
<evidence type="ECO:0000313" key="4">
    <source>
        <dbReference type="Proteomes" id="UP000001555"/>
    </source>
</evidence>
<keyword evidence="4" id="KW-1185">Reference proteome</keyword>
<evidence type="ECO:0000256" key="1">
    <source>
        <dbReference type="SAM" id="MobiDB-lite"/>
    </source>
</evidence>
<dbReference type="EnsemblMetazoa" id="ISCW008734-RA">
    <property type="protein sequence ID" value="ISCW008734-PA"/>
    <property type="gene ID" value="ISCW008734"/>
</dbReference>
<name>B7Q1X1_IXOSC</name>
<reference evidence="2 4" key="1">
    <citation type="submission" date="2008-03" db="EMBL/GenBank/DDBJ databases">
        <title>Annotation of Ixodes scapularis.</title>
        <authorList>
            <consortium name="Ixodes scapularis Genome Project Consortium"/>
            <person name="Caler E."/>
            <person name="Hannick L.I."/>
            <person name="Bidwell S."/>
            <person name="Joardar V."/>
            <person name="Thiagarajan M."/>
            <person name="Amedeo P."/>
            <person name="Galinsky K.J."/>
            <person name="Schobel S."/>
            <person name="Inman J."/>
            <person name="Hostetler J."/>
            <person name="Miller J."/>
            <person name="Hammond M."/>
            <person name="Megy K."/>
            <person name="Lawson D."/>
            <person name="Kodira C."/>
            <person name="Sutton G."/>
            <person name="Meyer J."/>
            <person name="Hill C.A."/>
            <person name="Birren B."/>
            <person name="Nene V."/>
            <person name="Collins F."/>
            <person name="Alarcon-Chaidez F."/>
            <person name="Wikel S."/>
            <person name="Strausberg R."/>
        </authorList>
    </citation>
    <scope>NUCLEOTIDE SEQUENCE [LARGE SCALE GENOMIC DNA]</scope>
    <source>
        <strain evidence="4">Wikel</strain>
        <strain evidence="2">Wikel colony</strain>
    </source>
</reference>
<feature type="region of interest" description="Disordered" evidence="1">
    <location>
        <begin position="1"/>
        <end position="67"/>
    </location>
</feature>
<evidence type="ECO:0000313" key="3">
    <source>
        <dbReference type="EnsemblMetazoa" id="ISCW008734-PA"/>
    </source>
</evidence>
<feature type="region of interest" description="Disordered" evidence="1">
    <location>
        <begin position="110"/>
        <end position="129"/>
    </location>
</feature>
<dbReference type="EMBL" id="DS839936">
    <property type="protein sequence ID" value="EEC12843.1"/>
    <property type="molecule type" value="Genomic_DNA"/>
</dbReference>
<accession>B7Q1X1</accession>
<dbReference type="EMBL" id="ABJB010771080">
    <property type="status" value="NOT_ANNOTATED_CDS"/>
    <property type="molecule type" value="Genomic_DNA"/>
</dbReference>
<reference evidence="3" key="2">
    <citation type="submission" date="2020-05" db="UniProtKB">
        <authorList>
            <consortium name="EnsemblMetazoa"/>
        </authorList>
    </citation>
    <scope>IDENTIFICATION</scope>
    <source>
        <strain evidence="3">wikel</strain>
    </source>
</reference>
<dbReference type="HOGENOM" id="CLU_1951155_0_0_1"/>
<dbReference type="Proteomes" id="UP000001555">
    <property type="component" value="Unassembled WGS sequence"/>
</dbReference>
<sequence length="129" mass="14050">MVGRWDGTPLKTPSGSEPSTGVANVQPVASDPARCAPPQAKEQEHDCSRRKPDPEDKGGEKFQNTDEGIEALGGTAKRFLEEAATQEPGQMDGLRERMLRRFYAATVKWGKHHGAPRDPPGFPATEDPQ</sequence>
<dbReference type="VEuPathDB" id="VectorBase:ISCI008734"/>
<feature type="compositionally biased region" description="Polar residues" evidence="1">
    <location>
        <begin position="11"/>
        <end position="23"/>
    </location>
</feature>
<dbReference type="PaxDb" id="6945-B7Q1X1"/>
<dbReference type="AlphaFoldDB" id="B7Q1X1"/>
<protein>
    <submittedName>
        <fullName evidence="2 3">Uncharacterized protein</fullName>
    </submittedName>
</protein>